<evidence type="ECO:0000313" key="1">
    <source>
        <dbReference type="EMBL" id="KAJ9091055.1"/>
    </source>
</evidence>
<gene>
    <name evidence="1" type="ORF">QFC21_007332</name>
</gene>
<sequence length="1964" mass="220374">MPVVRVKPAGKATRGKKGVDKEGEKTATGKGQGKGKKKVKDKDIHETPECKEYMAADRAVTPIPADKKDKSPRSIPKTHLSHLVRPNVFAYHHINFCVLLLALSLPHDPISNLWYTGFNHMTFMWAELIFIDRTWAQEDEQNAEHPDRKRNTMLGRVRWDGLVAVTASEEQLSNNDDAHELVFTMAERTLLSLYPQDGYRNQSWWSTRQKDNSTNGIEGGEENAGLQGEGLQVGETQLGRGGEVEDVDWEELQMEEESVKGARGDQAREVLAEGKIGDIAAEDDEGGEQQRGTERKPTPLRQVEQGDEDKSEADEGEEEETSLGWPSRTFKSIQWLVVQANAFWESFPHRWKNYYTDGKTKDVLTPGQMMRMFGRTNFGDNGLNYLGHVDKSLQHVLAVFIEVFEEGPLDTKTGWWSDRGKLLEWELKPETRFTMARMLFGMGCMQHHPENMDVIMSSLKEPYETLLKAQESRFAARIHRQVKRLQENVVPYREAYLALTILARLASDPAIGLAAYTSEMRLKEAVKSFIDTGILHSSRMETSYRWSREWYNKDTNLPEHEKDMKSQSSEWNLYFLGDKACPQPFDIVLKQRRAKISRALLKLILPLTMREMVLVLKRLDAANVSLDLQMLAFHETFFVNATKHVGRWITRHPSVKKGELGLSLAWDFFKYSASHFSVVSSAVGSLITWQSSRLLEPYATEATRSEIRAVAATAVQDHAAEVLAPLRLYDSGTRTLGLSTSQISNKLIATMMGLDLSQTLWPSLQKSNLPGIASIAPTRSQMLGAFSVISCMYAQNEDAENHSRSNGRRNGVAQFVNDTVGMGKTLQAFMIITGLFHLQSVVKTAAASGSASTLPTPPEVNLPPILLKQRQFLEGRIPPPLVTGADLDQLSAFPGLPGTPSPTNDSSDGLFKVTSFDPILVVVPKSVINQWQAEWTKFIDGTRYRWIKIESMTELIAKHEILREMAAERPQDRAPTVIITTYSVISAAWSDTLKTPAPQHSQQIFDMSYTCLLADEAHRCRNVKTVESKAIHALSLQSKTRVFLSATAITNSVQDLANIFEVMAHPAITDPNLAPVWASVKGRLKEASACRRKYRSAILPSLGPGDWYRHVEMPASATQDARQYEIMSESRQDPDALYAQGHFEDLLQQREHAREAKNRTMSLEEDRTCLVAKSKAHRQSYENNESLALAEIMREVGGSILRRGKGSQVYLPSAYQSSGYLKGTIEDRDKGPVLETFNVQRRRYRVLPDKAERDIVTKLLVEETVVQEEEEEENDAEEELEDEEDTSWAQLSFKQKDAFYTLGRQASIYLNSAKHSGTPVEVKDGRTQITASAKMKKVVEICLRIVAEDKDKPEDKRRKICIFVRWTSGFPLIQYHLLRAGLGSVTLSGSDSAQERDRIVQKMQHPTANMLDVSARNMRSLERDQRSKKAPLLLHSNILILSEAGGEGLNLTRISEVIIMDGMWSPADGHQLEGRFARRGQTFPVTMHYLETPGTADEPMKLALQQKAALYDITVIFDPDSLHDTIQRDARQILCGLSGPEDPDGGTNSQLPGDAGDRDKEKLEKDGDGVGGKEEDGEGEKDEDGEGSKDQEDQEKPNEGDARNFLGASRMLHDHTNGKLKDQSLSDSEANEGQEQHQSLEEMWADHPDESNKATQGDFAKAEAQLIEEIDVHPAFRHQETRAKVQRLLRVVYALKNVALVSNKALHGLLSTTEQDDRAPPDSHDVLPTGWYALKTLDDAVELYLSQDIFLQRRTRLLAKSKSAQKRNAAIRVKVQEKQISYLKTHHLRFSEIKKKPHRQRFKGLAILNFTSHSTDEESGSESDTPLAKESERSFELDPTLKNVPVDAISDRSSQEAEVVEEDQLVQSSHNTVEPEVIVEHRGKSTSSPVPSTPAKNIPLFNSDADDDDQLTPRAGRISSTGRQSATPKTAEKKSKKTPAKSSQAQPSEPNYSSSFWDEMEKPM</sequence>
<comment type="caution">
    <text evidence="1">The sequence shown here is derived from an EMBL/GenBank/DDBJ whole genome shotgun (WGS) entry which is preliminary data.</text>
</comment>
<proteinExistence type="predicted"/>
<keyword evidence="2" id="KW-1185">Reference proteome</keyword>
<name>A0ACC2UVX9_9TREE</name>
<dbReference type="EMBL" id="JASBWT010000067">
    <property type="protein sequence ID" value="KAJ9091055.1"/>
    <property type="molecule type" value="Genomic_DNA"/>
</dbReference>
<protein>
    <submittedName>
        <fullName evidence="1">Uncharacterized protein</fullName>
    </submittedName>
</protein>
<accession>A0ACC2UVX9</accession>
<evidence type="ECO:0000313" key="2">
    <source>
        <dbReference type="Proteomes" id="UP001227268"/>
    </source>
</evidence>
<reference evidence="1" key="1">
    <citation type="submission" date="2023-04" db="EMBL/GenBank/DDBJ databases">
        <title>Draft Genome sequencing of Naganishia species isolated from polar environments using Oxford Nanopore Technology.</title>
        <authorList>
            <person name="Leo P."/>
            <person name="Venkateswaran K."/>
        </authorList>
    </citation>
    <scope>NUCLEOTIDE SEQUENCE</scope>
    <source>
        <strain evidence="1">MNA-CCFEE 5423</strain>
    </source>
</reference>
<dbReference type="Proteomes" id="UP001227268">
    <property type="component" value="Unassembled WGS sequence"/>
</dbReference>
<organism evidence="1 2">
    <name type="scientific">Naganishia friedmannii</name>
    <dbReference type="NCBI Taxonomy" id="89922"/>
    <lineage>
        <taxon>Eukaryota</taxon>
        <taxon>Fungi</taxon>
        <taxon>Dikarya</taxon>
        <taxon>Basidiomycota</taxon>
        <taxon>Agaricomycotina</taxon>
        <taxon>Tremellomycetes</taxon>
        <taxon>Filobasidiales</taxon>
        <taxon>Filobasidiaceae</taxon>
        <taxon>Naganishia</taxon>
    </lineage>
</organism>